<dbReference type="Proteomes" id="UP000054279">
    <property type="component" value="Unassembled WGS sequence"/>
</dbReference>
<dbReference type="AlphaFoldDB" id="A0A0C9VHH5"/>
<feature type="compositionally biased region" description="Polar residues" evidence="1">
    <location>
        <begin position="72"/>
        <end position="86"/>
    </location>
</feature>
<accession>A0A0C9VHH5</accession>
<dbReference type="HOGENOM" id="CLU_031744_3_1_1"/>
<sequence>MAHTHRKHKKKHVQEESDADSHSSSTESDSLTISFHPDMSPETLLKQGRKAQNKINEQKQSKAHDRKKLADKTNSQAQKSSRNGSSPEIAETLSKSMKEVIHFSAGKFTYMHMLWLRHPEQLKDLVLDDNYSPITRYDSLNAKLQGQLRDIRDIIPEKFHEEFSKKMFWTLFKKYMQTQCSNGITRVRLYAGTSIFNCKSEDLSSPTARMQFKEDIGFVQDADGTTRFKTLCPILYKDYKGHHDKTKIFLNPALFQIYTALVRGAAAAKGNSGTSGRPPLEDIWSLKATGITPGVIAVCTSSISVDNQLQPVGSSMNIHYQDDMEYYLKYLNKGLLTEDRHVIAIICTWNDHFYPDIDSTTTYATGPTLEKENEDTLNDIGVEYQEEHSDTDEDHSSKPNSAVSTCENTPATHSTQEINPTLNFSSPSSSSSSSLSSTESDPPSQNEGPKTRSMHVKSSKQKGKSHNKTGASKKRSLDDDEDQENNPESGRKNKKP</sequence>
<feature type="compositionally biased region" description="Basic residues" evidence="1">
    <location>
        <begin position="1"/>
        <end position="12"/>
    </location>
</feature>
<evidence type="ECO:0000313" key="2">
    <source>
        <dbReference type="EMBL" id="KIJ46706.1"/>
    </source>
</evidence>
<feature type="region of interest" description="Disordered" evidence="1">
    <location>
        <begin position="386"/>
        <end position="496"/>
    </location>
</feature>
<dbReference type="EMBL" id="KN837106">
    <property type="protein sequence ID" value="KIJ46706.1"/>
    <property type="molecule type" value="Genomic_DNA"/>
</dbReference>
<evidence type="ECO:0000313" key="3">
    <source>
        <dbReference type="Proteomes" id="UP000054279"/>
    </source>
</evidence>
<gene>
    <name evidence="2" type="ORF">M422DRAFT_249871</name>
</gene>
<evidence type="ECO:0000256" key="1">
    <source>
        <dbReference type="SAM" id="MobiDB-lite"/>
    </source>
</evidence>
<reference evidence="2 3" key="1">
    <citation type="submission" date="2014-06" db="EMBL/GenBank/DDBJ databases">
        <title>Evolutionary Origins and Diversification of the Mycorrhizal Mutualists.</title>
        <authorList>
            <consortium name="DOE Joint Genome Institute"/>
            <consortium name="Mycorrhizal Genomics Consortium"/>
            <person name="Kohler A."/>
            <person name="Kuo A."/>
            <person name="Nagy L.G."/>
            <person name="Floudas D."/>
            <person name="Copeland A."/>
            <person name="Barry K.W."/>
            <person name="Cichocki N."/>
            <person name="Veneault-Fourrey C."/>
            <person name="LaButti K."/>
            <person name="Lindquist E.A."/>
            <person name="Lipzen A."/>
            <person name="Lundell T."/>
            <person name="Morin E."/>
            <person name="Murat C."/>
            <person name="Riley R."/>
            <person name="Ohm R."/>
            <person name="Sun H."/>
            <person name="Tunlid A."/>
            <person name="Henrissat B."/>
            <person name="Grigoriev I.V."/>
            <person name="Hibbett D.S."/>
            <person name="Martin F."/>
        </authorList>
    </citation>
    <scope>NUCLEOTIDE SEQUENCE [LARGE SCALE GENOMIC DNA]</scope>
    <source>
        <strain evidence="2 3">SS14</strain>
    </source>
</reference>
<proteinExistence type="predicted"/>
<feature type="compositionally biased region" description="Low complexity" evidence="1">
    <location>
        <begin position="425"/>
        <end position="444"/>
    </location>
</feature>
<feature type="compositionally biased region" description="Polar residues" evidence="1">
    <location>
        <begin position="398"/>
        <end position="424"/>
    </location>
</feature>
<keyword evidence="3" id="KW-1185">Reference proteome</keyword>
<protein>
    <submittedName>
        <fullName evidence="2">Uncharacterized protein</fullName>
    </submittedName>
</protein>
<feature type="compositionally biased region" description="Basic residues" evidence="1">
    <location>
        <begin position="452"/>
        <end position="474"/>
    </location>
</feature>
<feature type="compositionally biased region" description="Basic and acidic residues" evidence="1">
    <location>
        <begin position="56"/>
        <end position="71"/>
    </location>
</feature>
<name>A0A0C9VHH5_SPHS4</name>
<feature type="region of interest" description="Disordered" evidence="1">
    <location>
        <begin position="1"/>
        <end position="90"/>
    </location>
</feature>
<organism evidence="2 3">
    <name type="scientific">Sphaerobolus stellatus (strain SS14)</name>
    <dbReference type="NCBI Taxonomy" id="990650"/>
    <lineage>
        <taxon>Eukaryota</taxon>
        <taxon>Fungi</taxon>
        <taxon>Dikarya</taxon>
        <taxon>Basidiomycota</taxon>
        <taxon>Agaricomycotina</taxon>
        <taxon>Agaricomycetes</taxon>
        <taxon>Phallomycetidae</taxon>
        <taxon>Geastrales</taxon>
        <taxon>Sphaerobolaceae</taxon>
        <taxon>Sphaerobolus</taxon>
    </lineage>
</organism>
<dbReference type="OrthoDB" id="3248009at2759"/>